<gene>
    <name evidence="2" type="ORF">ACFQ2S_05820</name>
</gene>
<feature type="region of interest" description="Disordered" evidence="1">
    <location>
        <begin position="132"/>
        <end position="182"/>
    </location>
</feature>
<keyword evidence="3" id="KW-1185">Reference proteome</keyword>
<dbReference type="RefSeq" id="WP_386073466.1">
    <property type="nucleotide sequence ID" value="NZ_JBHTJT010000007.1"/>
</dbReference>
<protein>
    <submittedName>
        <fullName evidence="2">DUF3306 domain-containing protein</fullName>
    </submittedName>
</protein>
<organism evidence="2 3">
    <name type="scientific">Tropicimonas aquimaris</name>
    <dbReference type="NCBI Taxonomy" id="914152"/>
    <lineage>
        <taxon>Bacteria</taxon>
        <taxon>Pseudomonadati</taxon>
        <taxon>Pseudomonadota</taxon>
        <taxon>Alphaproteobacteria</taxon>
        <taxon>Rhodobacterales</taxon>
        <taxon>Roseobacteraceae</taxon>
        <taxon>Tropicimonas</taxon>
    </lineage>
</organism>
<evidence type="ECO:0000256" key="1">
    <source>
        <dbReference type="SAM" id="MobiDB-lite"/>
    </source>
</evidence>
<comment type="caution">
    <text evidence="2">The sequence shown here is derived from an EMBL/GenBank/DDBJ whole genome shotgun (WGS) entry which is preliminary data.</text>
</comment>
<dbReference type="InterPro" id="IPR021735">
    <property type="entry name" value="DUF3306"/>
</dbReference>
<proteinExistence type="predicted"/>
<reference evidence="3" key="1">
    <citation type="journal article" date="2019" name="Int. J. Syst. Evol. Microbiol.">
        <title>The Global Catalogue of Microorganisms (GCM) 10K type strain sequencing project: providing services to taxonomists for standard genome sequencing and annotation.</title>
        <authorList>
            <consortium name="The Broad Institute Genomics Platform"/>
            <consortium name="The Broad Institute Genome Sequencing Center for Infectious Disease"/>
            <person name="Wu L."/>
            <person name="Ma J."/>
        </authorList>
    </citation>
    <scope>NUCLEOTIDE SEQUENCE [LARGE SCALE GENOMIC DNA]</scope>
    <source>
        <strain evidence="3">CCUG 60524</strain>
    </source>
</reference>
<feature type="compositionally biased region" description="Acidic residues" evidence="1">
    <location>
        <begin position="139"/>
        <end position="148"/>
    </location>
</feature>
<evidence type="ECO:0000313" key="3">
    <source>
        <dbReference type="Proteomes" id="UP001597108"/>
    </source>
</evidence>
<evidence type="ECO:0000313" key="2">
    <source>
        <dbReference type="EMBL" id="MFD0979167.1"/>
    </source>
</evidence>
<name>A0ABW3IM62_9RHOB</name>
<sequence>MRGGDFWSRRKAAVEAEARTEAAAVEAASEAEAEAALAERDDAEILAELGLPEPETLETSEQVRAFLTSAVPQRLKTRALRRLWTTNPVLANLDGLNDYDTDFTDAATCVENIQTLYKVGRGMVDRALEVPADPAPEQDAPDEIEAPEELVAASEPPSAEEPAETDAPQEIATAQEAAPTVGRMRFRFETG</sequence>
<dbReference type="EMBL" id="JBHTJT010000007">
    <property type="protein sequence ID" value="MFD0979167.1"/>
    <property type="molecule type" value="Genomic_DNA"/>
</dbReference>
<accession>A0ABW3IM62</accession>
<dbReference type="Proteomes" id="UP001597108">
    <property type="component" value="Unassembled WGS sequence"/>
</dbReference>
<dbReference type="Pfam" id="PF11748">
    <property type="entry name" value="DUF3306"/>
    <property type="match status" value="1"/>
</dbReference>